<reference evidence="3 4" key="1">
    <citation type="submission" date="2021-01" db="EMBL/GenBank/DDBJ databases">
        <title>Carboxyliciviraga sp.nov., isolated from coastal sediments.</title>
        <authorList>
            <person name="Lu D."/>
            <person name="Zhang T."/>
        </authorList>
    </citation>
    <scope>NUCLEOTIDE SEQUENCE [LARGE SCALE GENOMIC DNA]</scope>
    <source>
        <strain evidence="3 4">N1Y132</strain>
    </source>
</reference>
<proteinExistence type="predicted"/>
<feature type="domain" description="Glycosyl transferase family 1" evidence="2">
    <location>
        <begin position="155"/>
        <end position="303"/>
    </location>
</feature>
<dbReference type="PANTHER" id="PTHR46401:SF2">
    <property type="entry name" value="GLYCOSYLTRANSFERASE WBBK-RELATED"/>
    <property type="match status" value="1"/>
</dbReference>
<organism evidence="3 4">
    <name type="scientific">Carboxylicivirga marina</name>
    <dbReference type="NCBI Taxonomy" id="2800988"/>
    <lineage>
        <taxon>Bacteria</taxon>
        <taxon>Pseudomonadati</taxon>
        <taxon>Bacteroidota</taxon>
        <taxon>Bacteroidia</taxon>
        <taxon>Marinilabiliales</taxon>
        <taxon>Marinilabiliaceae</taxon>
        <taxon>Carboxylicivirga</taxon>
    </lineage>
</organism>
<evidence type="ECO:0000313" key="4">
    <source>
        <dbReference type="Proteomes" id="UP000605676"/>
    </source>
</evidence>
<accession>A0ABS1HJ14</accession>
<dbReference type="EMBL" id="JAENRR010000020">
    <property type="protein sequence ID" value="MBK3517668.1"/>
    <property type="molecule type" value="Genomic_DNA"/>
</dbReference>
<sequence>MKVTYFQRKPYDFHFSIEKLFDTIREHLSDQIKYSIYTLPFYSIGLFQRFFSSVAASRQQGNINHITGDIYFITPVLKKGITINTYHDFTFLKDSKGIKRFILWYFWVHLPVKYSKYVTVISETTKRELLATTKCSKDKVIVIPNIIPQHLQQHEHIFNSNQPNILHIGTTPNKNIERLIEAIKHIKCRLTIIGKLTKEITTSLEQNKIEYTNKYQISDEALEQEYINCDLLSFCSLNEGFGMPILEAQAIGRPVVTSNLSSMPEVAGEGACLIDPYSVDSIKAGITKVIKNKVYRQQLINHGLENVNRFNPQTVTGMYEALYQKIIDEQHK</sequence>
<dbReference type="InterPro" id="IPR001296">
    <property type="entry name" value="Glyco_trans_1"/>
</dbReference>
<evidence type="ECO:0000256" key="1">
    <source>
        <dbReference type="ARBA" id="ARBA00022679"/>
    </source>
</evidence>
<dbReference type="Proteomes" id="UP000605676">
    <property type="component" value="Unassembled WGS sequence"/>
</dbReference>
<dbReference type="RefSeq" id="WP_200464898.1">
    <property type="nucleotide sequence ID" value="NZ_JAENRR010000020.1"/>
</dbReference>
<name>A0ABS1HJ14_9BACT</name>
<comment type="caution">
    <text evidence="3">The sequence shown here is derived from an EMBL/GenBank/DDBJ whole genome shotgun (WGS) entry which is preliminary data.</text>
</comment>
<dbReference type="Gene3D" id="3.40.50.2000">
    <property type="entry name" value="Glycogen Phosphorylase B"/>
    <property type="match status" value="2"/>
</dbReference>
<keyword evidence="4" id="KW-1185">Reference proteome</keyword>
<dbReference type="PANTHER" id="PTHR46401">
    <property type="entry name" value="GLYCOSYLTRANSFERASE WBBK-RELATED"/>
    <property type="match status" value="1"/>
</dbReference>
<evidence type="ECO:0000259" key="2">
    <source>
        <dbReference type="Pfam" id="PF00534"/>
    </source>
</evidence>
<dbReference type="SUPFAM" id="SSF53756">
    <property type="entry name" value="UDP-Glycosyltransferase/glycogen phosphorylase"/>
    <property type="match status" value="1"/>
</dbReference>
<dbReference type="Pfam" id="PF00534">
    <property type="entry name" value="Glycos_transf_1"/>
    <property type="match status" value="1"/>
</dbReference>
<keyword evidence="1" id="KW-0808">Transferase</keyword>
<evidence type="ECO:0000313" key="3">
    <source>
        <dbReference type="EMBL" id="MBK3517668.1"/>
    </source>
</evidence>
<gene>
    <name evidence="3" type="ORF">JIV24_10025</name>
</gene>
<dbReference type="CDD" id="cd03809">
    <property type="entry name" value="GT4_MtfB-like"/>
    <property type="match status" value="1"/>
</dbReference>
<protein>
    <submittedName>
        <fullName evidence="3">Glycosyltransferase family 4 protein</fullName>
    </submittedName>
</protein>